<comment type="subcellular location">
    <subcellularLocation>
        <location evidence="2">Mitochondrion</location>
    </subcellularLocation>
</comment>
<evidence type="ECO:0000256" key="4">
    <source>
        <dbReference type="ARBA" id="ARBA00022448"/>
    </source>
</evidence>
<organism evidence="11 12">
    <name type="scientific">Ensete ventricosum</name>
    <name type="common">Abyssinian banana</name>
    <name type="synonym">Musa ensete</name>
    <dbReference type="NCBI Taxonomy" id="4639"/>
    <lineage>
        <taxon>Eukaryota</taxon>
        <taxon>Viridiplantae</taxon>
        <taxon>Streptophyta</taxon>
        <taxon>Embryophyta</taxon>
        <taxon>Tracheophyta</taxon>
        <taxon>Spermatophyta</taxon>
        <taxon>Magnoliopsida</taxon>
        <taxon>Liliopsida</taxon>
        <taxon>Zingiberales</taxon>
        <taxon>Musaceae</taxon>
        <taxon>Ensete</taxon>
    </lineage>
</organism>
<keyword evidence="4" id="KW-0813">Transport</keyword>
<keyword evidence="6" id="KW-0677">Repeat</keyword>
<feature type="domain" description="CHCH" evidence="10">
    <location>
        <begin position="31"/>
        <end position="61"/>
    </location>
</feature>
<dbReference type="EMBL" id="AMZH03017588">
    <property type="protein sequence ID" value="RRT42774.1"/>
    <property type="molecule type" value="Genomic_DNA"/>
</dbReference>
<feature type="non-terminal residue" evidence="11">
    <location>
        <position position="1"/>
    </location>
</feature>
<dbReference type="Proteomes" id="UP000287651">
    <property type="component" value="Unassembled WGS sequence"/>
</dbReference>
<keyword evidence="9" id="KW-1015">Disulfide bond</keyword>
<evidence type="ECO:0000313" key="12">
    <source>
        <dbReference type="Proteomes" id="UP000287651"/>
    </source>
</evidence>
<evidence type="ECO:0000256" key="7">
    <source>
        <dbReference type="ARBA" id="ARBA00022982"/>
    </source>
</evidence>
<proteinExistence type="inferred from homology"/>
<dbReference type="GO" id="GO:0006120">
    <property type="term" value="P:mitochondrial electron transport, NADH to ubiquinone"/>
    <property type="evidence" value="ECO:0007669"/>
    <property type="project" value="InterPro"/>
</dbReference>
<evidence type="ECO:0000259" key="10">
    <source>
        <dbReference type="Pfam" id="PF06747"/>
    </source>
</evidence>
<name>A0A426XTI4_ENSVE</name>
<dbReference type="PANTHER" id="PTHR13344">
    <property type="entry name" value="NADH-UBIQUINONE OXIDOREDUCTASE"/>
    <property type="match status" value="1"/>
</dbReference>
<evidence type="ECO:0000256" key="5">
    <source>
        <dbReference type="ARBA" id="ARBA00022660"/>
    </source>
</evidence>
<keyword evidence="8" id="KW-0496">Mitochondrion</keyword>
<sequence length="65" mass="7391">NGIARPTPVSALGSRRKLNLWRRDTTEGAPPEMDAYAGCMYYYTNDFDLCRKEQEAFEKACPVSE</sequence>
<dbReference type="GO" id="GO:0005739">
    <property type="term" value="C:mitochondrion"/>
    <property type="evidence" value="ECO:0007669"/>
    <property type="project" value="UniProtKB-SubCell"/>
</dbReference>
<dbReference type="InterPro" id="IPR016680">
    <property type="entry name" value="NDUFA8"/>
</dbReference>
<evidence type="ECO:0000256" key="3">
    <source>
        <dbReference type="ARBA" id="ARBA00010705"/>
    </source>
</evidence>
<evidence type="ECO:0000256" key="6">
    <source>
        <dbReference type="ARBA" id="ARBA00022737"/>
    </source>
</evidence>
<dbReference type="InterPro" id="IPR010625">
    <property type="entry name" value="CHCH"/>
</dbReference>
<evidence type="ECO:0000256" key="9">
    <source>
        <dbReference type="ARBA" id="ARBA00023157"/>
    </source>
</evidence>
<dbReference type="AlphaFoldDB" id="A0A426XTI4"/>
<accession>A0A426XTI4</accession>
<evidence type="ECO:0000256" key="8">
    <source>
        <dbReference type="ARBA" id="ARBA00023128"/>
    </source>
</evidence>
<protein>
    <recommendedName>
        <fullName evidence="10">CHCH domain-containing protein</fullName>
    </recommendedName>
</protein>
<evidence type="ECO:0000313" key="11">
    <source>
        <dbReference type="EMBL" id="RRT42774.1"/>
    </source>
</evidence>
<dbReference type="PANTHER" id="PTHR13344:SF0">
    <property type="entry name" value="NADH DEHYDROGENASE [UBIQUINONE] 1 ALPHA SUBCOMPLEX SUBUNIT 8"/>
    <property type="match status" value="1"/>
</dbReference>
<evidence type="ECO:0000256" key="1">
    <source>
        <dbReference type="ARBA" id="ARBA00003195"/>
    </source>
</evidence>
<keyword evidence="7" id="KW-0249">Electron transport</keyword>
<keyword evidence="5" id="KW-0679">Respiratory chain</keyword>
<evidence type="ECO:0000256" key="2">
    <source>
        <dbReference type="ARBA" id="ARBA00004173"/>
    </source>
</evidence>
<comment type="similarity">
    <text evidence="3">Belongs to the complex I NDUFA8 subunit family.</text>
</comment>
<reference evidence="11 12" key="1">
    <citation type="journal article" date="2014" name="Agronomy (Basel)">
        <title>A Draft Genome Sequence for Ensete ventricosum, the Drought-Tolerant Tree Against Hunger.</title>
        <authorList>
            <person name="Harrison J."/>
            <person name="Moore K.A."/>
            <person name="Paszkiewicz K."/>
            <person name="Jones T."/>
            <person name="Grant M."/>
            <person name="Ambacheew D."/>
            <person name="Muzemil S."/>
            <person name="Studholme D.J."/>
        </authorList>
    </citation>
    <scope>NUCLEOTIDE SEQUENCE [LARGE SCALE GENOMIC DNA]</scope>
</reference>
<gene>
    <name evidence="11" type="ORF">B296_00055865</name>
</gene>
<comment type="function">
    <text evidence="1">Accessory subunit of the mitochondrial membrane respiratory chain NADH dehydrogenase (Complex I), that is believed not to be involved in catalysis. Complex I functions in the transfer of electrons from NADH to the respiratory chain. The immediate electron acceptor for the enzyme is believed to be ubiquinone.</text>
</comment>
<dbReference type="Pfam" id="PF06747">
    <property type="entry name" value="CHCH"/>
    <property type="match status" value="1"/>
</dbReference>
<comment type="caution">
    <text evidence="11">The sequence shown here is derived from an EMBL/GenBank/DDBJ whole genome shotgun (WGS) entry which is preliminary data.</text>
</comment>